<evidence type="ECO:0000256" key="1">
    <source>
        <dbReference type="SAM" id="MobiDB-lite"/>
    </source>
</evidence>
<sequence length="84" mass="9030">MARRGRRKLREELTTPAPTATGPRCDCTRCAPAAPMSDIEAQRAVRHVTSQQAVAYATGLATLVGCVDCEHCGAWIPTFIETDA</sequence>
<dbReference type="EMBL" id="JAACYR010000095">
    <property type="protein sequence ID" value="NDJ91450.1"/>
    <property type="molecule type" value="Genomic_DNA"/>
</dbReference>
<organism evidence="2 3">
    <name type="scientific">Mycolicibacter kumamotonensis</name>
    <dbReference type="NCBI Taxonomy" id="354243"/>
    <lineage>
        <taxon>Bacteria</taxon>
        <taxon>Bacillati</taxon>
        <taxon>Actinomycetota</taxon>
        <taxon>Actinomycetes</taxon>
        <taxon>Mycobacteriales</taxon>
        <taxon>Mycobacteriaceae</taxon>
        <taxon>Mycolicibacter</taxon>
    </lineage>
</organism>
<dbReference type="Proteomes" id="UP000466523">
    <property type="component" value="Unassembled WGS sequence"/>
</dbReference>
<feature type="region of interest" description="Disordered" evidence="1">
    <location>
        <begin position="1"/>
        <end position="22"/>
    </location>
</feature>
<accession>A0A7K3LH40</accession>
<proteinExistence type="predicted"/>
<comment type="caution">
    <text evidence="2">The sequence shown here is derived from an EMBL/GenBank/DDBJ whole genome shotgun (WGS) entry which is preliminary data.</text>
</comment>
<reference evidence="2 3" key="1">
    <citation type="submission" date="2020-01" db="EMBL/GenBank/DDBJ databases">
        <authorList>
            <person name="Sanchez-Estrada R."/>
            <person name="Gonzalez-Y-Merchand J.A."/>
            <person name="Rivera-Gutierrez S."/>
        </authorList>
    </citation>
    <scope>NUCLEOTIDE SEQUENCE [LARGE SCALE GENOMIC DNA]</scope>
    <source>
        <strain evidence="2 3">CST 7247</strain>
    </source>
</reference>
<evidence type="ECO:0000313" key="3">
    <source>
        <dbReference type="Proteomes" id="UP000466523"/>
    </source>
</evidence>
<gene>
    <name evidence="2" type="ORF">GWR20_20260</name>
</gene>
<protein>
    <submittedName>
        <fullName evidence="2">Uncharacterized protein</fullName>
    </submittedName>
</protein>
<evidence type="ECO:0000313" key="2">
    <source>
        <dbReference type="EMBL" id="NDJ91450.1"/>
    </source>
</evidence>
<name>A0A7K3LH40_9MYCO</name>
<dbReference type="AlphaFoldDB" id="A0A7K3LH40"/>